<dbReference type="AlphaFoldDB" id="A0A066VY91"/>
<dbReference type="RefSeq" id="XP_013242494.1">
    <property type="nucleotide sequence ID" value="XM_013387040.1"/>
</dbReference>
<dbReference type="HOGENOM" id="CLU_1732762_0_0_1"/>
<keyword evidence="2" id="KW-1185">Reference proteome</keyword>
<dbReference type="EMBL" id="JMSN01000058">
    <property type="protein sequence ID" value="KDN43779.1"/>
    <property type="molecule type" value="Genomic_DNA"/>
</dbReference>
<sequence length="151" mass="16407">MYAGPRRWTPTETCLNSLERPLGVPRRQGAYQQPIACCISIRAETAYPNNVGKTPPTAERHEQAGSARTQLPCMRFDVAAPDVTLMVTPRATALNPSLAASHRVSLNHMRPTPGARPALSSLCNFTYDKATESDTPVSLHLPTCEVCVASF</sequence>
<organism evidence="1 2">
    <name type="scientific">Tilletiaria anomala (strain ATCC 24038 / CBS 436.72 / UBC 951)</name>
    <dbReference type="NCBI Taxonomy" id="1037660"/>
    <lineage>
        <taxon>Eukaryota</taxon>
        <taxon>Fungi</taxon>
        <taxon>Dikarya</taxon>
        <taxon>Basidiomycota</taxon>
        <taxon>Ustilaginomycotina</taxon>
        <taxon>Exobasidiomycetes</taxon>
        <taxon>Georgefischeriales</taxon>
        <taxon>Tilletiariaceae</taxon>
        <taxon>Tilletiaria</taxon>
    </lineage>
</organism>
<gene>
    <name evidence="1" type="ORF">K437DRAFT_146296</name>
</gene>
<comment type="caution">
    <text evidence="1">The sequence shown here is derived from an EMBL/GenBank/DDBJ whole genome shotgun (WGS) entry which is preliminary data.</text>
</comment>
<evidence type="ECO:0000313" key="2">
    <source>
        <dbReference type="Proteomes" id="UP000027361"/>
    </source>
</evidence>
<reference evidence="1 2" key="1">
    <citation type="submission" date="2014-05" db="EMBL/GenBank/DDBJ databases">
        <title>Draft genome sequence of a rare smut relative, Tilletiaria anomala UBC 951.</title>
        <authorList>
            <consortium name="DOE Joint Genome Institute"/>
            <person name="Toome M."/>
            <person name="Kuo A."/>
            <person name="Henrissat B."/>
            <person name="Lipzen A."/>
            <person name="Tritt A."/>
            <person name="Yoshinaga Y."/>
            <person name="Zane M."/>
            <person name="Barry K."/>
            <person name="Grigoriev I.V."/>
            <person name="Spatafora J.W."/>
            <person name="Aimea M.C."/>
        </authorList>
    </citation>
    <scope>NUCLEOTIDE SEQUENCE [LARGE SCALE GENOMIC DNA]</scope>
    <source>
        <strain evidence="1 2">UBC 951</strain>
    </source>
</reference>
<dbReference type="GeneID" id="25261586"/>
<evidence type="ECO:0000313" key="1">
    <source>
        <dbReference type="EMBL" id="KDN43779.1"/>
    </source>
</evidence>
<proteinExistence type="predicted"/>
<protein>
    <submittedName>
        <fullName evidence="1">Uncharacterized protein</fullName>
    </submittedName>
</protein>
<name>A0A066VY91_TILAU</name>
<accession>A0A066VY91</accession>
<dbReference type="Proteomes" id="UP000027361">
    <property type="component" value="Unassembled WGS sequence"/>
</dbReference>
<dbReference type="InParanoid" id="A0A066VY91"/>